<dbReference type="RefSeq" id="XP_033399024.1">
    <property type="nucleotide sequence ID" value="XM_033536168.1"/>
</dbReference>
<dbReference type="PROSITE" id="PS50110">
    <property type="entry name" value="RESPONSE_REGULATORY"/>
    <property type="match status" value="1"/>
</dbReference>
<dbReference type="PANTHER" id="PTHR43719:SF72">
    <property type="entry name" value="HISTIDINE KINASE_RESPONSE REGULATOR, PUTATIVE (AFU_ORTHOLOGUE AFUA_8G06140)-RELATED"/>
    <property type="match status" value="1"/>
</dbReference>
<dbReference type="InterPro" id="IPR001789">
    <property type="entry name" value="Sig_transdc_resp-reg_receiver"/>
</dbReference>
<accession>A0A6A6BGM7</accession>
<dbReference type="GO" id="GO:0000160">
    <property type="term" value="P:phosphorelay signal transduction system"/>
    <property type="evidence" value="ECO:0007669"/>
    <property type="project" value="InterPro"/>
</dbReference>
<keyword evidence="5" id="KW-1185">Reference proteome</keyword>
<feature type="non-terminal residue" evidence="4">
    <location>
        <position position="80"/>
    </location>
</feature>
<protein>
    <recommendedName>
        <fullName evidence="3">Response regulatory domain-containing protein</fullName>
    </recommendedName>
</protein>
<dbReference type="PANTHER" id="PTHR43719">
    <property type="entry name" value="TWO-COMPONENT HISTIDINE KINASE"/>
    <property type="match status" value="1"/>
</dbReference>
<proteinExistence type="predicted"/>
<feature type="non-terminal residue" evidence="4">
    <location>
        <position position="1"/>
    </location>
</feature>
<dbReference type="OrthoDB" id="303614at2759"/>
<organism evidence="4 5">
    <name type="scientific">Aplosporella prunicola CBS 121167</name>
    <dbReference type="NCBI Taxonomy" id="1176127"/>
    <lineage>
        <taxon>Eukaryota</taxon>
        <taxon>Fungi</taxon>
        <taxon>Dikarya</taxon>
        <taxon>Ascomycota</taxon>
        <taxon>Pezizomycotina</taxon>
        <taxon>Dothideomycetes</taxon>
        <taxon>Dothideomycetes incertae sedis</taxon>
        <taxon>Botryosphaeriales</taxon>
        <taxon>Aplosporellaceae</taxon>
        <taxon>Aplosporella</taxon>
    </lineage>
</organism>
<evidence type="ECO:0000313" key="5">
    <source>
        <dbReference type="Proteomes" id="UP000799438"/>
    </source>
</evidence>
<dbReference type="InterPro" id="IPR011006">
    <property type="entry name" value="CheY-like_superfamily"/>
</dbReference>
<feature type="domain" description="Response regulatory" evidence="3">
    <location>
        <begin position="1"/>
        <end position="80"/>
    </location>
</feature>
<evidence type="ECO:0000256" key="1">
    <source>
        <dbReference type="ARBA" id="ARBA00022553"/>
    </source>
</evidence>
<evidence type="ECO:0000313" key="4">
    <source>
        <dbReference type="EMBL" id="KAF2143312.1"/>
    </source>
</evidence>
<evidence type="ECO:0000259" key="3">
    <source>
        <dbReference type="PROSITE" id="PS50110"/>
    </source>
</evidence>
<feature type="modified residue" description="4-aspartylphosphate" evidence="2">
    <location>
        <position position="4"/>
    </location>
</feature>
<reference evidence="4" key="1">
    <citation type="journal article" date="2020" name="Stud. Mycol.">
        <title>101 Dothideomycetes genomes: a test case for predicting lifestyles and emergence of pathogens.</title>
        <authorList>
            <person name="Haridas S."/>
            <person name="Albert R."/>
            <person name="Binder M."/>
            <person name="Bloem J."/>
            <person name="Labutti K."/>
            <person name="Salamov A."/>
            <person name="Andreopoulos B."/>
            <person name="Baker S."/>
            <person name="Barry K."/>
            <person name="Bills G."/>
            <person name="Bluhm B."/>
            <person name="Cannon C."/>
            <person name="Castanera R."/>
            <person name="Culley D."/>
            <person name="Daum C."/>
            <person name="Ezra D."/>
            <person name="Gonzalez J."/>
            <person name="Henrissat B."/>
            <person name="Kuo A."/>
            <person name="Liang C."/>
            <person name="Lipzen A."/>
            <person name="Lutzoni F."/>
            <person name="Magnuson J."/>
            <person name="Mondo S."/>
            <person name="Nolan M."/>
            <person name="Ohm R."/>
            <person name="Pangilinan J."/>
            <person name="Park H.-J."/>
            <person name="Ramirez L."/>
            <person name="Alfaro M."/>
            <person name="Sun H."/>
            <person name="Tritt A."/>
            <person name="Yoshinaga Y."/>
            <person name="Zwiers L.-H."/>
            <person name="Turgeon B."/>
            <person name="Goodwin S."/>
            <person name="Spatafora J."/>
            <person name="Crous P."/>
            <person name="Grigoriev I."/>
        </authorList>
    </citation>
    <scope>NUCLEOTIDE SEQUENCE</scope>
    <source>
        <strain evidence="4">CBS 121167</strain>
    </source>
</reference>
<dbReference type="InterPro" id="IPR050956">
    <property type="entry name" value="2C_system_His_kinase"/>
</dbReference>
<keyword evidence="1 2" id="KW-0597">Phosphoprotein</keyword>
<dbReference type="Proteomes" id="UP000799438">
    <property type="component" value="Unassembled WGS sequence"/>
</dbReference>
<evidence type="ECO:0000256" key="2">
    <source>
        <dbReference type="PROSITE-ProRule" id="PRU00169"/>
    </source>
</evidence>
<dbReference type="GeneID" id="54293664"/>
<dbReference type="Gene3D" id="3.40.50.2300">
    <property type="match status" value="1"/>
</dbReference>
<name>A0A6A6BGM7_9PEZI</name>
<dbReference type="EMBL" id="ML995482">
    <property type="protein sequence ID" value="KAF2143312.1"/>
    <property type="molecule type" value="Genomic_DNA"/>
</dbReference>
<dbReference type="SUPFAM" id="SSF52172">
    <property type="entry name" value="CheY-like"/>
    <property type="match status" value="1"/>
</dbReference>
<dbReference type="AlphaFoldDB" id="A0A6A6BGM7"/>
<sequence>IFMDISMPIMNGFEATRRIRAIEAQYRDELPPMQRPAPSLIVALTGLASGRDQSEAFTSGFDLYMTKPVSFREVGRLLDN</sequence>
<gene>
    <name evidence="4" type="ORF">K452DRAFT_210549</name>
</gene>
<dbReference type="CDD" id="cd17546">
    <property type="entry name" value="REC_hyHK_CKI1_RcsC-like"/>
    <property type="match status" value="1"/>
</dbReference>